<accession>A0A2H0B6Z2</accession>
<evidence type="ECO:0000256" key="3">
    <source>
        <dbReference type="SAM" id="Phobius"/>
    </source>
</evidence>
<keyword evidence="3" id="KW-0812">Transmembrane</keyword>
<evidence type="ECO:0000256" key="2">
    <source>
        <dbReference type="ARBA" id="ARBA00022679"/>
    </source>
</evidence>
<evidence type="ECO:0000313" key="5">
    <source>
        <dbReference type="EMBL" id="PIP53401.1"/>
    </source>
</evidence>
<keyword evidence="2" id="KW-0808">Transferase</keyword>
<comment type="caution">
    <text evidence="5">The sequence shown here is derived from an EMBL/GenBank/DDBJ whole genome shotgun (WGS) entry which is preliminary data.</text>
</comment>
<feature type="domain" description="Glycosyl transferase family 1" evidence="4">
    <location>
        <begin position="184"/>
        <end position="339"/>
    </location>
</feature>
<protein>
    <recommendedName>
        <fullName evidence="4">Glycosyl transferase family 1 domain-containing protein</fullName>
    </recommendedName>
</protein>
<evidence type="ECO:0000313" key="6">
    <source>
        <dbReference type="Proteomes" id="UP000229459"/>
    </source>
</evidence>
<dbReference type="PANTHER" id="PTHR12526">
    <property type="entry name" value="GLYCOSYLTRANSFERASE"/>
    <property type="match status" value="1"/>
</dbReference>
<gene>
    <name evidence="5" type="ORF">COX08_01210</name>
</gene>
<dbReference type="PANTHER" id="PTHR12526:SF629">
    <property type="entry name" value="TEICHURONIC ACID BIOSYNTHESIS GLYCOSYLTRANSFERASE TUAH-RELATED"/>
    <property type="match status" value="1"/>
</dbReference>
<dbReference type="InterPro" id="IPR001296">
    <property type="entry name" value="Glyco_trans_1"/>
</dbReference>
<organism evidence="5 6">
    <name type="scientific">Candidatus Beckwithbacteria bacterium CG23_combo_of_CG06-09_8_20_14_all_34_8</name>
    <dbReference type="NCBI Taxonomy" id="1974497"/>
    <lineage>
        <taxon>Bacteria</taxon>
        <taxon>Candidatus Beckwithiibacteriota</taxon>
    </lineage>
</organism>
<dbReference type="GO" id="GO:0016757">
    <property type="term" value="F:glycosyltransferase activity"/>
    <property type="evidence" value="ECO:0007669"/>
    <property type="project" value="UniProtKB-KW"/>
</dbReference>
<proteinExistence type="predicted"/>
<dbReference type="EMBL" id="PCSR01000028">
    <property type="protein sequence ID" value="PIP53401.1"/>
    <property type="molecule type" value="Genomic_DNA"/>
</dbReference>
<dbReference type="SUPFAM" id="SSF53756">
    <property type="entry name" value="UDP-Glycosyltransferase/glycogen phosphorylase"/>
    <property type="match status" value="1"/>
</dbReference>
<dbReference type="AlphaFoldDB" id="A0A2H0B6Z2"/>
<name>A0A2H0B6Z2_9BACT</name>
<dbReference type="Proteomes" id="UP000229459">
    <property type="component" value="Unassembled WGS sequence"/>
</dbReference>
<dbReference type="Gene3D" id="3.40.50.2000">
    <property type="entry name" value="Glycogen Phosphorylase B"/>
    <property type="match status" value="2"/>
</dbReference>
<keyword evidence="1" id="KW-0328">Glycosyltransferase</keyword>
<keyword evidence="3" id="KW-0472">Membrane</keyword>
<evidence type="ECO:0000259" key="4">
    <source>
        <dbReference type="Pfam" id="PF00534"/>
    </source>
</evidence>
<reference evidence="5 6" key="1">
    <citation type="submission" date="2017-09" db="EMBL/GenBank/DDBJ databases">
        <title>Depth-based differentiation of microbial function through sediment-hosted aquifers and enrichment of novel symbionts in the deep terrestrial subsurface.</title>
        <authorList>
            <person name="Probst A.J."/>
            <person name="Ladd B."/>
            <person name="Jarett J.K."/>
            <person name="Geller-Mcgrath D.E."/>
            <person name="Sieber C.M."/>
            <person name="Emerson J.B."/>
            <person name="Anantharaman K."/>
            <person name="Thomas B.C."/>
            <person name="Malmstrom R."/>
            <person name="Stieglmeier M."/>
            <person name="Klingl A."/>
            <person name="Woyke T."/>
            <person name="Ryan C.M."/>
            <person name="Banfield J.F."/>
        </authorList>
    </citation>
    <scope>NUCLEOTIDE SEQUENCE [LARGE SCALE GENOMIC DNA]</scope>
    <source>
        <strain evidence="5">CG23_combo_of_CG06-09_8_20_14_all_34_8</strain>
    </source>
</reference>
<sequence>MVDILIFPQFESFGGAKTYFYHLLKYCIQKKYIVCVILNSYQLDSSLTTFLNTQSIKYIIIPGWFIKLRKLFAKFSEILIIILEIFYAFIYWHRFKPKRILISATKPGQLFGLFLIPTKIIYILHTYPTKNLTIYQNLLLKYKKAKVNLITVSDFSRNQICKYIPIAKENVVAFPPFVNNYQCQKPNKTTGQINILTCGHVIWYKQPDLWLNIALKIVSKYENVNFTWVGSGPDIQKIKNAIPLNYVKRINFVGMKVDLSPFYCKADIYFQPSLIESFGMSVAEAMSASLPVLATDVGALSEVIDQEKTGYLVKNNDQENLIQKLELLINDPKLRQRLGALGSVKFEKQYNFKNWVNKMDQSLKLKP</sequence>
<evidence type="ECO:0000256" key="1">
    <source>
        <dbReference type="ARBA" id="ARBA00022676"/>
    </source>
</evidence>
<dbReference type="CDD" id="cd03801">
    <property type="entry name" value="GT4_PimA-like"/>
    <property type="match status" value="1"/>
</dbReference>
<feature type="transmembrane region" description="Helical" evidence="3">
    <location>
        <begin position="71"/>
        <end position="90"/>
    </location>
</feature>
<dbReference type="Pfam" id="PF00534">
    <property type="entry name" value="Glycos_transf_1"/>
    <property type="match status" value="1"/>
</dbReference>
<keyword evidence="3" id="KW-1133">Transmembrane helix</keyword>